<dbReference type="InterPro" id="IPR052374">
    <property type="entry name" value="SERAC1"/>
</dbReference>
<organism evidence="5 6">
    <name type="scientific">Ralstonia mojiangensis</name>
    <dbReference type="NCBI Taxonomy" id="2953895"/>
    <lineage>
        <taxon>Bacteria</taxon>
        <taxon>Pseudomonadati</taxon>
        <taxon>Pseudomonadota</taxon>
        <taxon>Betaproteobacteria</taxon>
        <taxon>Burkholderiales</taxon>
        <taxon>Burkholderiaceae</taxon>
        <taxon>Ralstonia</taxon>
    </lineage>
</organism>
<dbReference type="PANTHER" id="PTHR48182">
    <property type="entry name" value="PROTEIN SERAC1"/>
    <property type="match status" value="1"/>
</dbReference>
<keyword evidence="6" id="KW-1185">Reference proteome</keyword>
<name>A0ABT2L3V0_9RALS</name>
<protein>
    <recommendedName>
        <fullName evidence="7">DUF676 domain-containing protein</fullName>
    </recommendedName>
</protein>
<comment type="caution">
    <text evidence="5">The sequence shown here is derived from an EMBL/GenBank/DDBJ whole genome shotgun (WGS) entry which is preliminary data.</text>
</comment>
<gene>
    <name evidence="5" type="ORF">N5J06_03995</name>
</gene>
<sequence length="517" mass="56935">MAELIQVHNPVNSSGKPRIVFIHGLDGHLRHTWMANKKDASTLWPKWIGEDTGCPVWLLGYGASMSRWKADAMALPRQATAILERLSTEQAMHEGPLVLVGHSLGGLVIKTLLRQGMGHDVERHNRLARNIKGIAFVGTPHFGSTLASIAAWLRLVRSNPQVSDLRMDNAHLEELNQSFRKLCHDLKIRARVYTETEPVRLPGWLGRLLPGITIVSPTSSQPHIPGEAGTPIEANHFTICKPLNRNVTIHTSMVAFVKEVEAAAQSQGVAVPHTQTPLTSVRFEAISPDKAQSMPVHLAFATYGVKLKGAADVPVCATICLVTDSPDRLRKFIEEIRDVVRSDPLIPAAAKNLAIAASLPQLVENPATRAIVLRALAVTSFSAYLYYCPKGIFDQFSSEDRMKKMLISPIVHRLSKKGEHIEQVHSQISEIPQYLARAAREVEQAYHRTPKLPKTGTQKYDALEQLAALVVAAACGHLADLSNGSASELFESLRTRIRYAENIATGERHKRDVNALP</sequence>
<evidence type="ECO:0000256" key="2">
    <source>
        <dbReference type="ARBA" id="ARBA00004370"/>
    </source>
</evidence>
<dbReference type="Proteomes" id="UP001164420">
    <property type="component" value="Unassembled WGS sequence"/>
</dbReference>
<evidence type="ECO:0000256" key="4">
    <source>
        <dbReference type="ARBA" id="ARBA00023136"/>
    </source>
</evidence>
<evidence type="ECO:0000313" key="5">
    <source>
        <dbReference type="EMBL" id="MCT7310092.1"/>
    </source>
</evidence>
<evidence type="ECO:0000313" key="6">
    <source>
        <dbReference type="Proteomes" id="UP001164420"/>
    </source>
</evidence>
<dbReference type="InterPro" id="IPR029058">
    <property type="entry name" value="AB_hydrolase_fold"/>
</dbReference>
<accession>A0ABT2L3V0</accession>
<evidence type="ECO:0000256" key="1">
    <source>
        <dbReference type="ARBA" id="ARBA00004240"/>
    </source>
</evidence>
<dbReference type="SUPFAM" id="SSF53474">
    <property type="entry name" value="alpha/beta-Hydrolases"/>
    <property type="match status" value="1"/>
</dbReference>
<dbReference type="EMBL" id="JAOCQI010000001">
    <property type="protein sequence ID" value="MCT7310092.1"/>
    <property type="molecule type" value="Genomic_DNA"/>
</dbReference>
<reference evidence="5 6" key="1">
    <citation type="journal article" date="2023" name="Front. Microbiol.">
        <title>Ralstonia chuxiongensis sp. nov., Ralstonia mojiangensis sp. nov., and Ralstonia soli sp. nov., isolated from tobacco fields, are three novel species in the family Burkholderiaceae.</title>
        <authorList>
            <person name="Lu C.H."/>
            <person name="Zhang Y.Y."/>
            <person name="Jiang N."/>
            <person name="Chen W."/>
            <person name="Shao X."/>
            <person name="Zhao Z.M."/>
            <person name="Lu W.L."/>
            <person name="Hu X."/>
            <person name="Xi Y.X."/>
            <person name="Zou S.Y."/>
            <person name="Wei Q.J."/>
            <person name="Lin Z.L."/>
            <person name="Gong L."/>
            <person name="Gai X.T."/>
            <person name="Zhang L.Q."/>
            <person name="Li J.Y."/>
            <person name="Jin Y."/>
            <person name="Xia Z.Y."/>
        </authorList>
    </citation>
    <scope>NUCLEOTIDE SEQUENCE [LARGE SCALE GENOMIC DNA]</scope>
    <source>
        <strain evidence="5 6">22TCJT01-1</strain>
    </source>
</reference>
<dbReference type="PANTHER" id="PTHR48182:SF2">
    <property type="entry name" value="PROTEIN SERAC1"/>
    <property type="match status" value="1"/>
</dbReference>
<proteinExistence type="predicted"/>
<dbReference type="RefSeq" id="WP_260784687.1">
    <property type="nucleotide sequence ID" value="NZ_JAOCQI010000001.1"/>
</dbReference>
<evidence type="ECO:0000256" key="3">
    <source>
        <dbReference type="ARBA" id="ARBA00022824"/>
    </source>
</evidence>
<keyword evidence="4" id="KW-0472">Membrane</keyword>
<keyword evidence="3" id="KW-0256">Endoplasmic reticulum</keyword>
<comment type="subcellular location">
    <subcellularLocation>
        <location evidence="1">Endoplasmic reticulum</location>
    </subcellularLocation>
    <subcellularLocation>
        <location evidence="2">Membrane</location>
    </subcellularLocation>
</comment>
<evidence type="ECO:0008006" key="7">
    <source>
        <dbReference type="Google" id="ProtNLM"/>
    </source>
</evidence>
<dbReference type="Gene3D" id="3.40.50.1820">
    <property type="entry name" value="alpha/beta hydrolase"/>
    <property type="match status" value="1"/>
</dbReference>